<accession>A0A0H2RPB1</accession>
<organism evidence="1 2">
    <name type="scientific">Schizopora paradoxa</name>
    <dbReference type="NCBI Taxonomy" id="27342"/>
    <lineage>
        <taxon>Eukaryota</taxon>
        <taxon>Fungi</taxon>
        <taxon>Dikarya</taxon>
        <taxon>Basidiomycota</taxon>
        <taxon>Agaricomycotina</taxon>
        <taxon>Agaricomycetes</taxon>
        <taxon>Hymenochaetales</taxon>
        <taxon>Schizoporaceae</taxon>
        <taxon>Schizopora</taxon>
    </lineage>
</organism>
<keyword evidence="2" id="KW-1185">Reference proteome</keyword>
<dbReference type="InterPro" id="IPR036047">
    <property type="entry name" value="F-box-like_dom_sf"/>
</dbReference>
<dbReference type="SUPFAM" id="SSF81383">
    <property type="entry name" value="F-box domain"/>
    <property type="match status" value="1"/>
</dbReference>
<dbReference type="Proteomes" id="UP000053477">
    <property type="component" value="Unassembled WGS sequence"/>
</dbReference>
<gene>
    <name evidence="1" type="ORF">SCHPADRAFT_928576</name>
</gene>
<sequence>MEYLNQDIQQLICSELSLDDVLKLKRVCKSLHCFITTSKQLWLYILKRDVLEKNIPVQVDLSRLESASAFFVEHHVEYALQLHRSFTANLQPVVHRRKLPLNITWCAIIRSIYFIVASSNVQESRISLWSLNENLGLCADYSVSGPIIDGRTFHTDGVVVIGLTIGSTKQHVQIIGVGIFDGNVKLFSLAVLSEYSDVRFVSDSFALCGVYEGDDTYPYMVNWKTRSKWRLMPGCLKDRHNLPLGMITNSACAATVWMDLFVVIMDDAVEVFRIGDFHNPNSQDAIAIATLPFTSTFPGVSEPIVAHAELAARGFRSDGNVLHFSYRTYEGCVYLASLIRHTSDETQITMSVGVMGGAPQPANFVSSASSLSYQIRLSGLYEFAPLSLDLIGINLRDATNTSQTRLIDVQSSRKLSIHNLPMMRFATSLDFDGAAGLIVIGTSKGDLCVVDFAANLSHRFDLLGHLPSLDKFGAFQELNKSCAEMDIPMYYMYMDLDEIAQGRIPTTLVDATIHSWNANGVTAFAHLLPPSWSSDWASFKYLKEWLAPSPRWPLQDQDFDVTNLVVTTLRMELNVRGDLTPLAFKMDAEEIVGPYGYRLRQIVVFRVGRRLYMTVVSDETDPTSVYYGALPVQYGDTFDANLLDEFVDTHDWFSLTDNRHGDEALDRVCSQAKATQQVLDFLEKYPGKLLNRRRLLSDNNPELWEAEEWRMLYEGVQDVLLEQSCGRDIDEPEM</sequence>
<evidence type="ECO:0000313" key="2">
    <source>
        <dbReference type="Proteomes" id="UP000053477"/>
    </source>
</evidence>
<reference evidence="1 2" key="1">
    <citation type="submission" date="2015-04" db="EMBL/GenBank/DDBJ databases">
        <title>Complete genome sequence of Schizopora paradoxa KUC8140, a cosmopolitan wood degrader in East Asia.</title>
        <authorList>
            <consortium name="DOE Joint Genome Institute"/>
            <person name="Min B."/>
            <person name="Park H."/>
            <person name="Jang Y."/>
            <person name="Kim J.-J."/>
            <person name="Kim K.H."/>
            <person name="Pangilinan J."/>
            <person name="Lipzen A."/>
            <person name="Riley R."/>
            <person name="Grigoriev I.V."/>
            <person name="Spatafora J.W."/>
            <person name="Choi I.-G."/>
        </authorList>
    </citation>
    <scope>NUCLEOTIDE SEQUENCE [LARGE SCALE GENOMIC DNA]</scope>
    <source>
        <strain evidence="1 2">KUC8140</strain>
    </source>
</reference>
<name>A0A0H2RPB1_9AGAM</name>
<evidence type="ECO:0008006" key="3">
    <source>
        <dbReference type="Google" id="ProtNLM"/>
    </source>
</evidence>
<proteinExistence type="predicted"/>
<dbReference type="AlphaFoldDB" id="A0A0H2RPB1"/>
<protein>
    <recommendedName>
        <fullName evidence="3">F-box domain-containing protein</fullName>
    </recommendedName>
</protein>
<dbReference type="OrthoDB" id="2786194at2759"/>
<dbReference type="EMBL" id="KQ085960">
    <property type="protein sequence ID" value="KLO13397.1"/>
    <property type="molecule type" value="Genomic_DNA"/>
</dbReference>
<evidence type="ECO:0000313" key="1">
    <source>
        <dbReference type="EMBL" id="KLO13397.1"/>
    </source>
</evidence>
<dbReference type="InParanoid" id="A0A0H2RPB1"/>